<evidence type="ECO:0000256" key="2">
    <source>
        <dbReference type="ARBA" id="ARBA00023136"/>
    </source>
</evidence>
<sequence>MNSRLAATVDGNGGQNPTYVEAYDQLDVNVRYAVNENLEVFVEGINVTGEYQRSHQRHPNMLVNIADVEPRYNIGVRYAF</sequence>
<keyword evidence="2" id="KW-0472">Membrane</keyword>
<keyword evidence="3" id="KW-0998">Cell outer membrane</keyword>
<evidence type="ECO:0000313" key="4">
    <source>
        <dbReference type="EMBL" id="QCZ92153.1"/>
    </source>
</evidence>
<evidence type="ECO:0000256" key="3">
    <source>
        <dbReference type="ARBA" id="ARBA00023237"/>
    </source>
</evidence>
<proteinExistence type="predicted"/>
<dbReference type="PANTHER" id="PTHR40980">
    <property type="entry name" value="PLUG DOMAIN-CONTAINING PROTEIN"/>
    <property type="match status" value="1"/>
</dbReference>
<dbReference type="Gene3D" id="2.40.170.20">
    <property type="entry name" value="TonB-dependent receptor, beta-barrel domain"/>
    <property type="match status" value="1"/>
</dbReference>
<dbReference type="OrthoDB" id="8727862at2"/>
<protein>
    <submittedName>
        <fullName evidence="4">Uncharacterized protein</fullName>
    </submittedName>
</protein>
<dbReference type="GO" id="GO:0009279">
    <property type="term" value="C:cell outer membrane"/>
    <property type="evidence" value="ECO:0007669"/>
    <property type="project" value="UniProtKB-SubCell"/>
</dbReference>
<keyword evidence="5" id="KW-1185">Reference proteome</keyword>
<accession>A0A5B7YA15</accession>
<evidence type="ECO:0000313" key="5">
    <source>
        <dbReference type="Proteomes" id="UP000304912"/>
    </source>
</evidence>
<dbReference type="Proteomes" id="UP000304912">
    <property type="component" value="Chromosome"/>
</dbReference>
<dbReference type="PANTHER" id="PTHR40980:SF3">
    <property type="entry name" value="TONB-DEPENDENT RECEPTOR-LIKE BETA-BARREL DOMAIN-CONTAINING PROTEIN"/>
    <property type="match status" value="1"/>
</dbReference>
<comment type="subcellular location">
    <subcellularLocation>
        <location evidence="1">Cell outer membrane</location>
    </subcellularLocation>
</comment>
<name>A0A5B7YA15_9ALTE</name>
<reference evidence="4 5" key="1">
    <citation type="submission" date="2019-04" db="EMBL/GenBank/DDBJ databases">
        <title>Salinimonas iocasae sp. nov., a halophilic bacterium isolated from the outer tube casing of tubeworms in Okinawa Trough.</title>
        <authorList>
            <person name="Zhang H."/>
            <person name="Wang H."/>
            <person name="Li C."/>
        </authorList>
    </citation>
    <scope>NUCLEOTIDE SEQUENCE [LARGE SCALE GENOMIC DNA]</scope>
    <source>
        <strain evidence="4 5">KX18D6</strain>
    </source>
</reference>
<dbReference type="SUPFAM" id="SSF56935">
    <property type="entry name" value="Porins"/>
    <property type="match status" value="1"/>
</dbReference>
<evidence type="ECO:0000256" key="1">
    <source>
        <dbReference type="ARBA" id="ARBA00004442"/>
    </source>
</evidence>
<dbReference type="RefSeq" id="WP_139754916.1">
    <property type="nucleotide sequence ID" value="NZ_CP039852.1"/>
</dbReference>
<organism evidence="4 5">
    <name type="scientific">Salinimonas iocasae</name>
    <dbReference type="NCBI Taxonomy" id="2572577"/>
    <lineage>
        <taxon>Bacteria</taxon>
        <taxon>Pseudomonadati</taxon>
        <taxon>Pseudomonadota</taxon>
        <taxon>Gammaproteobacteria</taxon>
        <taxon>Alteromonadales</taxon>
        <taxon>Alteromonadaceae</taxon>
        <taxon>Alteromonas/Salinimonas group</taxon>
        <taxon>Salinimonas</taxon>
    </lineage>
</organism>
<dbReference type="KEGG" id="salk:FBQ74_01085"/>
<gene>
    <name evidence="4" type="ORF">FBQ74_01085</name>
</gene>
<dbReference type="EMBL" id="CP039852">
    <property type="protein sequence ID" value="QCZ92153.1"/>
    <property type="molecule type" value="Genomic_DNA"/>
</dbReference>
<dbReference type="InterPro" id="IPR036942">
    <property type="entry name" value="Beta-barrel_TonB_sf"/>
</dbReference>
<dbReference type="AlphaFoldDB" id="A0A5B7YA15"/>